<reference evidence="5 6" key="1">
    <citation type="journal article" date="2024" name="Proc. Natl. Acad. Sci. U.S.A.">
        <title>The genetic regulatory architecture and epigenomic basis for age-related changes in rattlesnake venom.</title>
        <authorList>
            <person name="Hogan M.P."/>
            <person name="Holding M.L."/>
            <person name="Nystrom G.S."/>
            <person name="Colston T.J."/>
            <person name="Bartlett D.A."/>
            <person name="Mason A.J."/>
            <person name="Ellsworth S.A."/>
            <person name="Rautsaw R.M."/>
            <person name="Lawrence K.C."/>
            <person name="Strickland J.L."/>
            <person name="He B."/>
            <person name="Fraser P."/>
            <person name="Margres M.J."/>
            <person name="Gilbert D.M."/>
            <person name="Gibbs H.L."/>
            <person name="Parkinson C.L."/>
            <person name="Rokyta D.R."/>
        </authorList>
    </citation>
    <scope>NUCLEOTIDE SEQUENCE [LARGE SCALE GENOMIC DNA]</scope>
    <source>
        <strain evidence="5">DRR0105</strain>
    </source>
</reference>
<comment type="similarity">
    <text evidence="1 3">Belongs to the sulfotransferase 1 family.</text>
</comment>
<accession>A0AAW1B5I6</accession>
<evidence type="ECO:0000259" key="4">
    <source>
        <dbReference type="Pfam" id="PF00685"/>
    </source>
</evidence>
<sequence>MTNVKQAPNKKINEAEPKGVMELLRRGWEGFDPRLYKRLKLVEVEGISLLDSTAANLELLRNFKAQPDDLLICTYPKAVAWGSWFEHVRGWWEAKNSHPILYVFYEDIKELPGALGLSMSEADEKLRTVTQSCMSFMKT</sequence>
<gene>
    <name evidence="5" type="ORF">NXF25_020770</name>
</gene>
<protein>
    <recommendedName>
        <fullName evidence="3">Sulfotransferase</fullName>
        <ecNumber evidence="3">2.8.2.-</ecNumber>
    </recommendedName>
</protein>
<dbReference type="PANTHER" id="PTHR11783">
    <property type="entry name" value="SULFOTRANSFERASE SULT"/>
    <property type="match status" value="1"/>
</dbReference>
<evidence type="ECO:0000256" key="1">
    <source>
        <dbReference type="ARBA" id="ARBA00005771"/>
    </source>
</evidence>
<dbReference type="EC" id="2.8.2.-" evidence="3"/>
<name>A0AAW1B5I6_CROAD</name>
<proteinExistence type="inferred from homology"/>
<dbReference type="InterPro" id="IPR027417">
    <property type="entry name" value="P-loop_NTPase"/>
</dbReference>
<dbReference type="Gene3D" id="3.40.50.300">
    <property type="entry name" value="P-loop containing nucleotide triphosphate hydrolases"/>
    <property type="match status" value="2"/>
</dbReference>
<dbReference type="Proteomes" id="UP001474421">
    <property type="component" value="Unassembled WGS sequence"/>
</dbReference>
<dbReference type="Pfam" id="PF00685">
    <property type="entry name" value="Sulfotransfer_1"/>
    <property type="match status" value="1"/>
</dbReference>
<comment type="caution">
    <text evidence="5">The sequence shown here is derived from an EMBL/GenBank/DDBJ whole genome shotgun (WGS) entry which is preliminary data.</text>
</comment>
<dbReference type="AlphaFoldDB" id="A0AAW1B5I6"/>
<evidence type="ECO:0000313" key="5">
    <source>
        <dbReference type="EMBL" id="KAK9397409.1"/>
    </source>
</evidence>
<evidence type="ECO:0000256" key="2">
    <source>
        <dbReference type="ARBA" id="ARBA00022679"/>
    </source>
</evidence>
<dbReference type="InterPro" id="IPR000863">
    <property type="entry name" value="Sulfotransferase_dom"/>
</dbReference>
<keyword evidence="2 3" id="KW-0808">Transferase</keyword>
<dbReference type="GO" id="GO:0008146">
    <property type="term" value="F:sulfotransferase activity"/>
    <property type="evidence" value="ECO:0007669"/>
    <property type="project" value="InterPro"/>
</dbReference>
<evidence type="ECO:0000256" key="3">
    <source>
        <dbReference type="RuleBase" id="RU361155"/>
    </source>
</evidence>
<dbReference type="SUPFAM" id="SSF52540">
    <property type="entry name" value="P-loop containing nucleoside triphosphate hydrolases"/>
    <property type="match status" value="1"/>
</dbReference>
<organism evidence="5 6">
    <name type="scientific">Crotalus adamanteus</name>
    <name type="common">Eastern diamondback rattlesnake</name>
    <dbReference type="NCBI Taxonomy" id="8729"/>
    <lineage>
        <taxon>Eukaryota</taxon>
        <taxon>Metazoa</taxon>
        <taxon>Chordata</taxon>
        <taxon>Craniata</taxon>
        <taxon>Vertebrata</taxon>
        <taxon>Euteleostomi</taxon>
        <taxon>Lepidosauria</taxon>
        <taxon>Squamata</taxon>
        <taxon>Bifurcata</taxon>
        <taxon>Unidentata</taxon>
        <taxon>Episquamata</taxon>
        <taxon>Toxicofera</taxon>
        <taxon>Serpentes</taxon>
        <taxon>Colubroidea</taxon>
        <taxon>Viperidae</taxon>
        <taxon>Crotalinae</taxon>
        <taxon>Crotalus</taxon>
    </lineage>
</organism>
<feature type="domain" description="Sulfotransferase" evidence="4">
    <location>
        <begin position="78"/>
        <end position="111"/>
    </location>
</feature>
<evidence type="ECO:0000313" key="6">
    <source>
        <dbReference type="Proteomes" id="UP001474421"/>
    </source>
</evidence>
<dbReference type="EMBL" id="JAOTOJ010000008">
    <property type="protein sequence ID" value="KAK9397409.1"/>
    <property type="molecule type" value="Genomic_DNA"/>
</dbReference>
<keyword evidence="6" id="KW-1185">Reference proteome</keyword>